<keyword evidence="1" id="KW-1133">Transmembrane helix</keyword>
<feature type="transmembrane region" description="Helical" evidence="1">
    <location>
        <begin position="95"/>
        <end position="113"/>
    </location>
</feature>
<evidence type="ECO:0000256" key="1">
    <source>
        <dbReference type="SAM" id="Phobius"/>
    </source>
</evidence>
<organism evidence="2 3">
    <name type="scientific">Segnochrobactrum spirostomi</name>
    <dbReference type="NCBI Taxonomy" id="2608987"/>
    <lineage>
        <taxon>Bacteria</taxon>
        <taxon>Pseudomonadati</taxon>
        <taxon>Pseudomonadota</taxon>
        <taxon>Alphaproteobacteria</taxon>
        <taxon>Hyphomicrobiales</taxon>
        <taxon>Segnochrobactraceae</taxon>
        <taxon>Segnochrobactrum</taxon>
    </lineage>
</organism>
<evidence type="ECO:0000313" key="2">
    <source>
        <dbReference type="EMBL" id="MQT11652.1"/>
    </source>
</evidence>
<keyword evidence="3" id="KW-1185">Reference proteome</keyword>
<dbReference type="Proteomes" id="UP000332515">
    <property type="component" value="Unassembled WGS sequence"/>
</dbReference>
<name>A0A6A7Y1F0_9HYPH</name>
<keyword evidence="1" id="KW-0812">Transmembrane</keyword>
<protein>
    <recommendedName>
        <fullName evidence="4">DUF883 domain-containing protein</fullName>
    </recommendedName>
</protein>
<keyword evidence="1" id="KW-0472">Membrane</keyword>
<dbReference type="EMBL" id="VWNA01000001">
    <property type="protein sequence ID" value="MQT11652.1"/>
    <property type="molecule type" value="Genomic_DNA"/>
</dbReference>
<proteinExistence type="predicted"/>
<comment type="caution">
    <text evidence="2">The sequence shown here is derived from an EMBL/GenBank/DDBJ whole genome shotgun (WGS) entry which is preliminary data.</text>
</comment>
<evidence type="ECO:0008006" key="4">
    <source>
        <dbReference type="Google" id="ProtNLM"/>
    </source>
</evidence>
<reference evidence="2 3" key="1">
    <citation type="submission" date="2019-09" db="EMBL/GenBank/DDBJ databases">
        <title>Segnochrobactrum spirostomi gen. nov., sp. nov., isolated from the ciliate Spirostomum cf. yagiui and description of a novel family, Segnochrobactraceae fam. nov. within the order Rhizobiales of the class Alphaproteobacteria.</title>
        <authorList>
            <person name="Akter S."/>
            <person name="Shazib S.U.A."/>
            <person name="Shin M.K."/>
        </authorList>
    </citation>
    <scope>NUCLEOTIDE SEQUENCE [LARGE SCALE GENOMIC DNA]</scope>
    <source>
        <strain evidence="2 3">Sp-1</strain>
    </source>
</reference>
<gene>
    <name evidence="2" type="ORF">F0357_02975</name>
</gene>
<evidence type="ECO:0000313" key="3">
    <source>
        <dbReference type="Proteomes" id="UP000332515"/>
    </source>
</evidence>
<dbReference type="RefSeq" id="WP_153478579.1">
    <property type="nucleotide sequence ID" value="NZ_VWNA01000001.1"/>
</dbReference>
<sequence>MLGRSKSVSRELKHLRADISRLTEALRHELPRVDRRRMEKRVRRNYDDAAHFLGHGLDRLGANGGRLVHDVVHEARIGAVRGLGEARAAVERNPLTAVAIAGAIAVTIGALLTRRS</sequence>
<dbReference type="AlphaFoldDB" id="A0A6A7Y1F0"/>
<accession>A0A6A7Y1F0</accession>